<evidence type="ECO:0000313" key="1">
    <source>
        <dbReference type="EMBL" id="CAL1398964.1"/>
    </source>
</evidence>
<dbReference type="Proteomes" id="UP001497516">
    <property type="component" value="Chromosome 7"/>
</dbReference>
<name>A0AAV2FLX3_9ROSI</name>
<keyword evidence="2" id="KW-1185">Reference proteome</keyword>
<evidence type="ECO:0000313" key="2">
    <source>
        <dbReference type="Proteomes" id="UP001497516"/>
    </source>
</evidence>
<reference evidence="1 2" key="1">
    <citation type="submission" date="2024-04" db="EMBL/GenBank/DDBJ databases">
        <authorList>
            <person name="Fracassetti M."/>
        </authorList>
    </citation>
    <scope>NUCLEOTIDE SEQUENCE [LARGE SCALE GENOMIC DNA]</scope>
</reference>
<dbReference type="AlphaFoldDB" id="A0AAV2FLX3"/>
<organism evidence="1 2">
    <name type="scientific">Linum trigynum</name>
    <dbReference type="NCBI Taxonomy" id="586398"/>
    <lineage>
        <taxon>Eukaryota</taxon>
        <taxon>Viridiplantae</taxon>
        <taxon>Streptophyta</taxon>
        <taxon>Embryophyta</taxon>
        <taxon>Tracheophyta</taxon>
        <taxon>Spermatophyta</taxon>
        <taxon>Magnoliopsida</taxon>
        <taxon>eudicotyledons</taxon>
        <taxon>Gunneridae</taxon>
        <taxon>Pentapetalae</taxon>
        <taxon>rosids</taxon>
        <taxon>fabids</taxon>
        <taxon>Malpighiales</taxon>
        <taxon>Linaceae</taxon>
        <taxon>Linum</taxon>
    </lineage>
</organism>
<sequence>MLNSQRPLPIFPLISTNPNFAFLTLDSSIQSISSSSLALECKETEYVWQSKTYRGPMAGMPNMLRSAESIVSVQIMPPGTVVVVAVAVVMAPARILVKTTIGTGSLEAEG</sequence>
<gene>
    <name evidence="1" type="ORF">LTRI10_LOCUS39166</name>
</gene>
<accession>A0AAV2FLX3</accession>
<proteinExistence type="predicted"/>
<dbReference type="EMBL" id="OZ034820">
    <property type="protein sequence ID" value="CAL1398964.1"/>
    <property type="molecule type" value="Genomic_DNA"/>
</dbReference>
<protein>
    <submittedName>
        <fullName evidence="1">Uncharacterized protein</fullName>
    </submittedName>
</protein>